<gene>
    <name evidence="15" type="ORF">Egran_02476</name>
</gene>
<comment type="caution">
    <text evidence="15">The sequence shown here is derived from an EMBL/GenBank/DDBJ whole genome shotgun (WGS) entry which is preliminary data.</text>
</comment>
<dbReference type="OrthoDB" id="67850at2759"/>
<dbReference type="Pfam" id="PF09531">
    <property type="entry name" value="Ndc1_Nup"/>
    <property type="match status" value="1"/>
</dbReference>
<evidence type="ECO:0000256" key="9">
    <source>
        <dbReference type="ARBA" id="ARBA00023010"/>
    </source>
</evidence>
<feature type="transmembrane region" description="Helical" evidence="14">
    <location>
        <begin position="208"/>
        <end position="226"/>
    </location>
</feature>
<evidence type="ECO:0000256" key="1">
    <source>
        <dbReference type="ARBA" id="ARBA00004232"/>
    </source>
</evidence>
<organism evidence="15 16">
    <name type="scientific">Elaphomyces granulatus</name>
    <dbReference type="NCBI Taxonomy" id="519963"/>
    <lineage>
        <taxon>Eukaryota</taxon>
        <taxon>Fungi</taxon>
        <taxon>Dikarya</taxon>
        <taxon>Ascomycota</taxon>
        <taxon>Pezizomycotina</taxon>
        <taxon>Eurotiomycetes</taxon>
        <taxon>Eurotiomycetidae</taxon>
        <taxon>Eurotiales</taxon>
        <taxon>Elaphomycetaceae</taxon>
        <taxon>Elaphomyces</taxon>
    </lineage>
</organism>
<feature type="region of interest" description="Disordered" evidence="13">
    <location>
        <begin position="378"/>
        <end position="419"/>
    </location>
</feature>
<keyword evidence="16" id="KW-1185">Reference proteome</keyword>
<keyword evidence="12" id="KW-0539">Nucleus</keyword>
<evidence type="ECO:0000256" key="3">
    <source>
        <dbReference type="ARBA" id="ARBA00005760"/>
    </source>
</evidence>
<dbReference type="GO" id="GO:0051028">
    <property type="term" value="P:mRNA transport"/>
    <property type="evidence" value="ECO:0007669"/>
    <property type="project" value="UniProtKB-KW"/>
</dbReference>
<name>A0A232M033_9EURO</name>
<keyword evidence="6" id="KW-0509">mRNA transport</keyword>
<keyword evidence="4" id="KW-0813">Transport</keyword>
<feature type="transmembrane region" description="Helical" evidence="14">
    <location>
        <begin position="21"/>
        <end position="41"/>
    </location>
</feature>
<evidence type="ECO:0008006" key="17">
    <source>
        <dbReference type="Google" id="ProtNLM"/>
    </source>
</evidence>
<evidence type="ECO:0000313" key="16">
    <source>
        <dbReference type="Proteomes" id="UP000243515"/>
    </source>
</evidence>
<evidence type="ECO:0000256" key="2">
    <source>
        <dbReference type="ARBA" id="ARBA00004567"/>
    </source>
</evidence>
<sequence>MAVVATRPYRRILTSTLHRRFVHASALTLLVAYVVACTIGAKSSFLWSWFPFGACGLRTLLLFISCLAIFVLRIGQMHIGPRTTSVPSGTLRHLFPLYVLQTLGWYLFSAWWFSEVYVWSATSDDEFGWVRPGRSLERPTLNERPIYLHCYHLLLAVSQAVIHLGFDYDRIFIPVAKRTPEAADQRTHPTVPVFKTIRRAIPRVTAEAFKMSTLMALITPFIYQFFLRRTAWSYKLYFAKLFWNFTRAAAEPPKRFLPITFSMMVRSATSGGALVLLWQTTNLFFSTFISKEPLKRGQPLTTETKDPTGSLLDGLKAKKEVVKTFALWELCYISQRLPDRRKAIFDDIDRTGGPAWTQILNASANIINGINTRINAYKKPPSSTQAQTAQPPIQTLPRLTKPPKEDNIFAPSPKPRSRQEKLEEAFRATAKSYGQAPDWTPIARAKARDVLGRASTLVLSPDRKQKLLGAAQELKLLTGPSKSQPSSLVTTFPFLLRILRSPLGKPFRQTYARRLCAIVLGTPYGELSPIVDAIESLTRLLVASLTEDTFGKVQADVPGVVRLFTQTIIALQDFVNGGLNIHWTDVDFPPASDPDAQSRARRVPEVEIVLKALKTSLAELLAAFRLYLGEVGLAGKDLRLARQAAGVDDQHSSTSAS</sequence>
<evidence type="ECO:0000313" key="15">
    <source>
        <dbReference type="EMBL" id="OXV09763.1"/>
    </source>
</evidence>
<keyword evidence="9" id="KW-0811">Translocation</keyword>
<evidence type="ECO:0000256" key="8">
    <source>
        <dbReference type="ARBA" id="ARBA00022989"/>
    </source>
</evidence>
<keyword evidence="10" id="KW-0906">Nuclear pore complex</keyword>
<accession>A0A232M033</accession>
<dbReference type="GO" id="GO:0006999">
    <property type="term" value="P:nuclear pore organization"/>
    <property type="evidence" value="ECO:0007669"/>
    <property type="project" value="TreeGrafter"/>
</dbReference>
<evidence type="ECO:0000256" key="6">
    <source>
        <dbReference type="ARBA" id="ARBA00022816"/>
    </source>
</evidence>
<evidence type="ECO:0000256" key="11">
    <source>
        <dbReference type="ARBA" id="ARBA00023136"/>
    </source>
</evidence>
<dbReference type="AlphaFoldDB" id="A0A232M033"/>
<keyword evidence="8 14" id="KW-1133">Transmembrane helix</keyword>
<keyword evidence="7" id="KW-0653">Protein transport</keyword>
<dbReference type="PANTHER" id="PTHR13269">
    <property type="entry name" value="NUCLEOPORIN NDC1"/>
    <property type="match status" value="1"/>
</dbReference>
<comment type="similarity">
    <text evidence="3">Belongs to the NDC1 family.</text>
</comment>
<keyword evidence="5 14" id="KW-0812">Transmembrane</keyword>
<dbReference type="Proteomes" id="UP000243515">
    <property type="component" value="Unassembled WGS sequence"/>
</dbReference>
<feature type="transmembrane region" description="Helical" evidence="14">
    <location>
        <begin position="47"/>
        <end position="72"/>
    </location>
</feature>
<proteinExistence type="inferred from homology"/>
<evidence type="ECO:0000256" key="5">
    <source>
        <dbReference type="ARBA" id="ARBA00022692"/>
    </source>
</evidence>
<dbReference type="InterPro" id="IPR019049">
    <property type="entry name" value="Nucleoporin_prot_Ndc1/Nup"/>
</dbReference>
<protein>
    <recommendedName>
        <fullName evidence="17">Nuclear envelope protein</fullName>
    </recommendedName>
</protein>
<evidence type="ECO:0000256" key="7">
    <source>
        <dbReference type="ARBA" id="ARBA00022927"/>
    </source>
</evidence>
<comment type="subcellular location">
    <subcellularLocation>
        <location evidence="1">Nucleus membrane</location>
        <topology evidence="1">Multi-pass membrane protein</topology>
    </subcellularLocation>
    <subcellularLocation>
        <location evidence="2">Nucleus</location>
        <location evidence="2">Nuclear pore complex</location>
    </subcellularLocation>
</comment>
<keyword evidence="11 14" id="KW-0472">Membrane</keyword>
<dbReference type="GO" id="GO:0005816">
    <property type="term" value="C:spindle pole body"/>
    <property type="evidence" value="ECO:0007669"/>
    <property type="project" value="TreeGrafter"/>
</dbReference>
<dbReference type="GO" id="GO:0106166">
    <property type="term" value="F:spindle pole body-nuclear membrane anchor activity"/>
    <property type="evidence" value="ECO:0007669"/>
    <property type="project" value="TreeGrafter"/>
</dbReference>
<dbReference type="GO" id="GO:0015031">
    <property type="term" value="P:protein transport"/>
    <property type="evidence" value="ECO:0007669"/>
    <property type="project" value="UniProtKB-KW"/>
</dbReference>
<reference evidence="15 16" key="1">
    <citation type="journal article" date="2015" name="Environ. Microbiol.">
        <title>Metagenome sequence of Elaphomyces granulatus from sporocarp tissue reveals Ascomycota ectomycorrhizal fingerprints of genome expansion and a Proteobacteria-rich microbiome.</title>
        <authorList>
            <person name="Quandt C.A."/>
            <person name="Kohler A."/>
            <person name="Hesse C.N."/>
            <person name="Sharpton T.J."/>
            <person name="Martin F."/>
            <person name="Spatafora J.W."/>
        </authorList>
    </citation>
    <scope>NUCLEOTIDE SEQUENCE [LARGE SCALE GENOMIC DNA]</scope>
    <source>
        <strain evidence="15 16">OSC145934</strain>
    </source>
</reference>
<dbReference type="GO" id="GO:0070762">
    <property type="term" value="C:nuclear pore transmembrane ring"/>
    <property type="evidence" value="ECO:0007669"/>
    <property type="project" value="TreeGrafter"/>
</dbReference>
<evidence type="ECO:0000256" key="13">
    <source>
        <dbReference type="SAM" id="MobiDB-lite"/>
    </source>
</evidence>
<dbReference type="PANTHER" id="PTHR13269:SF6">
    <property type="entry name" value="NUCLEOPORIN NDC1"/>
    <property type="match status" value="1"/>
</dbReference>
<evidence type="ECO:0000256" key="14">
    <source>
        <dbReference type="SAM" id="Phobius"/>
    </source>
</evidence>
<dbReference type="GO" id="GO:0031965">
    <property type="term" value="C:nuclear membrane"/>
    <property type="evidence" value="ECO:0007669"/>
    <property type="project" value="UniProtKB-SubCell"/>
</dbReference>
<evidence type="ECO:0000256" key="10">
    <source>
        <dbReference type="ARBA" id="ARBA00023132"/>
    </source>
</evidence>
<dbReference type="EMBL" id="NPHW01003344">
    <property type="protein sequence ID" value="OXV09763.1"/>
    <property type="molecule type" value="Genomic_DNA"/>
</dbReference>
<evidence type="ECO:0000256" key="4">
    <source>
        <dbReference type="ARBA" id="ARBA00022448"/>
    </source>
</evidence>
<evidence type="ECO:0000256" key="12">
    <source>
        <dbReference type="ARBA" id="ARBA00023242"/>
    </source>
</evidence>
<feature type="compositionally biased region" description="Low complexity" evidence="13">
    <location>
        <begin position="384"/>
        <end position="395"/>
    </location>
</feature>
<dbReference type="GO" id="GO:0070631">
    <property type="term" value="P:spindle pole body localization"/>
    <property type="evidence" value="ECO:0007669"/>
    <property type="project" value="TreeGrafter"/>
</dbReference>